<evidence type="ECO:0000313" key="2">
    <source>
        <dbReference type="Proteomes" id="UP001432322"/>
    </source>
</evidence>
<protein>
    <submittedName>
        <fullName evidence="1">Uncharacterized protein</fullName>
    </submittedName>
</protein>
<gene>
    <name evidence="1" type="ORF">PFISCL1PPCAC_25333</name>
</gene>
<keyword evidence="2" id="KW-1185">Reference proteome</keyword>
<accession>A0AAV5WP31</accession>
<name>A0AAV5WP31_9BILA</name>
<evidence type="ECO:0000313" key="1">
    <source>
        <dbReference type="EMBL" id="GMT34036.1"/>
    </source>
</evidence>
<proteinExistence type="predicted"/>
<dbReference type="Proteomes" id="UP001432322">
    <property type="component" value="Unassembled WGS sequence"/>
</dbReference>
<sequence>YSMRISNNRNEPITHAWVDSVGEVCPEQINMPVCKFKQSQITKIETTLRDLYLPSSFKNRILMIEMWLSAVDVELKEEFTLTSFIYLGWLPSGKDYY</sequence>
<dbReference type="EMBL" id="BTSY01000006">
    <property type="protein sequence ID" value="GMT34036.1"/>
    <property type="molecule type" value="Genomic_DNA"/>
</dbReference>
<feature type="non-terminal residue" evidence="1">
    <location>
        <position position="1"/>
    </location>
</feature>
<dbReference type="AlphaFoldDB" id="A0AAV5WP31"/>
<comment type="caution">
    <text evidence="1">The sequence shown here is derived from an EMBL/GenBank/DDBJ whole genome shotgun (WGS) entry which is preliminary data.</text>
</comment>
<reference evidence="1" key="1">
    <citation type="submission" date="2023-10" db="EMBL/GenBank/DDBJ databases">
        <title>Genome assembly of Pristionchus species.</title>
        <authorList>
            <person name="Yoshida K."/>
            <person name="Sommer R.J."/>
        </authorList>
    </citation>
    <scope>NUCLEOTIDE SEQUENCE</scope>
    <source>
        <strain evidence="1">RS5133</strain>
    </source>
</reference>
<organism evidence="1 2">
    <name type="scientific">Pristionchus fissidentatus</name>
    <dbReference type="NCBI Taxonomy" id="1538716"/>
    <lineage>
        <taxon>Eukaryota</taxon>
        <taxon>Metazoa</taxon>
        <taxon>Ecdysozoa</taxon>
        <taxon>Nematoda</taxon>
        <taxon>Chromadorea</taxon>
        <taxon>Rhabditida</taxon>
        <taxon>Rhabditina</taxon>
        <taxon>Diplogasteromorpha</taxon>
        <taxon>Diplogasteroidea</taxon>
        <taxon>Neodiplogasteridae</taxon>
        <taxon>Pristionchus</taxon>
    </lineage>
</organism>